<sequence>MRITTFSFKTLRINDGAMCCLGICVLINILGSTTIIAWSHPFKGISVIQAKSSHRCCITRLYAAYSFIISFAKSLALREHILPFCMGEVWVTTACLALVETTTSNYNNGQVAPDIEKEFFRLLGPIFSSWS</sequence>
<dbReference type="EMBL" id="JAYMYS010000006">
    <property type="protein sequence ID" value="KAK7389425.1"/>
    <property type="molecule type" value="Genomic_DNA"/>
</dbReference>
<accession>A0AAN9S4M1</accession>
<name>A0AAN9S4M1_PSOTE</name>
<proteinExistence type="predicted"/>
<dbReference type="AlphaFoldDB" id="A0AAN9S4M1"/>
<evidence type="ECO:0000313" key="3">
    <source>
        <dbReference type="Proteomes" id="UP001386955"/>
    </source>
</evidence>
<keyword evidence="1" id="KW-0472">Membrane</keyword>
<reference evidence="2 3" key="1">
    <citation type="submission" date="2024-01" db="EMBL/GenBank/DDBJ databases">
        <title>The genomes of 5 underutilized Papilionoideae crops provide insights into root nodulation and disease resistanc.</title>
        <authorList>
            <person name="Jiang F."/>
        </authorList>
    </citation>
    <scope>NUCLEOTIDE SEQUENCE [LARGE SCALE GENOMIC DNA]</scope>
    <source>
        <strain evidence="2">DUOXIRENSHENG_FW03</strain>
        <tissue evidence="2">Leaves</tissue>
    </source>
</reference>
<gene>
    <name evidence="2" type="ORF">VNO78_24459</name>
</gene>
<keyword evidence="3" id="KW-1185">Reference proteome</keyword>
<dbReference type="Proteomes" id="UP001386955">
    <property type="component" value="Unassembled WGS sequence"/>
</dbReference>
<keyword evidence="1" id="KW-0812">Transmembrane</keyword>
<protein>
    <submittedName>
        <fullName evidence="2">Uncharacterized protein</fullName>
    </submittedName>
</protein>
<keyword evidence="1" id="KW-1133">Transmembrane helix</keyword>
<feature type="transmembrane region" description="Helical" evidence="1">
    <location>
        <begin position="16"/>
        <end position="38"/>
    </location>
</feature>
<comment type="caution">
    <text evidence="2">The sequence shown here is derived from an EMBL/GenBank/DDBJ whole genome shotgun (WGS) entry which is preliminary data.</text>
</comment>
<organism evidence="2 3">
    <name type="scientific">Psophocarpus tetragonolobus</name>
    <name type="common">Winged bean</name>
    <name type="synonym">Dolichos tetragonolobus</name>
    <dbReference type="NCBI Taxonomy" id="3891"/>
    <lineage>
        <taxon>Eukaryota</taxon>
        <taxon>Viridiplantae</taxon>
        <taxon>Streptophyta</taxon>
        <taxon>Embryophyta</taxon>
        <taxon>Tracheophyta</taxon>
        <taxon>Spermatophyta</taxon>
        <taxon>Magnoliopsida</taxon>
        <taxon>eudicotyledons</taxon>
        <taxon>Gunneridae</taxon>
        <taxon>Pentapetalae</taxon>
        <taxon>rosids</taxon>
        <taxon>fabids</taxon>
        <taxon>Fabales</taxon>
        <taxon>Fabaceae</taxon>
        <taxon>Papilionoideae</taxon>
        <taxon>50 kb inversion clade</taxon>
        <taxon>NPAAA clade</taxon>
        <taxon>indigoferoid/millettioid clade</taxon>
        <taxon>Phaseoleae</taxon>
        <taxon>Psophocarpus</taxon>
    </lineage>
</organism>
<evidence type="ECO:0000313" key="2">
    <source>
        <dbReference type="EMBL" id="KAK7389425.1"/>
    </source>
</evidence>
<evidence type="ECO:0000256" key="1">
    <source>
        <dbReference type="SAM" id="Phobius"/>
    </source>
</evidence>